<dbReference type="AlphaFoldDB" id="X1F6E1"/>
<accession>X1F6E1</accession>
<proteinExistence type="predicted"/>
<comment type="caution">
    <text evidence="1">The sequence shown here is derived from an EMBL/GenBank/DDBJ whole genome shotgun (WGS) entry which is preliminary data.</text>
</comment>
<sequence>MAKKEDADISGRVLQKVIPAGQLTLSGGTSALSGAISNWEEGTAGTYTLVASRERIDLSGYSLQDKTVFFQGVMNQDIGTVQGFNAGGGVCQVLNLVTTTPVSLADLSSLQSDGFGWLLPGSSESTFDLDNVIQEDY</sequence>
<reference evidence="1" key="1">
    <citation type="journal article" date="2014" name="Front. Microbiol.">
        <title>High frequency of phylogenetically diverse reductive dehalogenase-homologous genes in deep subseafloor sedimentary metagenomes.</title>
        <authorList>
            <person name="Kawai M."/>
            <person name="Futagami T."/>
            <person name="Toyoda A."/>
            <person name="Takaki Y."/>
            <person name="Nishi S."/>
            <person name="Hori S."/>
            <person name="Arai W."/>
            <person name="Tsubouchi T."/>
            <person name="Morono Y."/>
            <person name="Uchiyama I."/>
            <person name="Ito T."/>
            <person name="Fujiyama A."/>
            <person name="Inagaki F."/>
            <person name="Takami H."/>
        </authorList>
    </citation>
    <scope>NUCLEOTIDE SEQUENCE</scope>
    <source>
        <strain evidence="1">Expedition CK06-06</strain>
    </source>
</reference>
<protein>
    <submittedName>
        <fullName evidence="1">Uncharacterized protein</fullName>
    </submittedName>
</protein>
<gene>
    <name evidence="1" type="ORF">S01H4_54919</name>
</gene>
<organism evidence="1">
    <name type="scientific">marine sediment metagenome</name>
    <dbReference type="NCBI Taxonomy" id="412755"/>
    <lineage>
        <taxon>unclassified sequences</taxon>
        <taxon>metagenomes</taxon>
        <taxon>ecological metagenomes</taxon>
    </lineage>
</organism>
<dbReference type="EMBL" id="BART01031644">
    <property type="protein sequence ID" value="GAH16368.1"/>
    <property type="molecule type" value="Genomic_DNA"/>
</dbReference>
<name>X1F6E1_9ZZZZ</name>
<feature type="non-terminal residue" evidence="1">
    <location>
        <position position="137"/>
    </location>
</feature>
<evidence type="ECO:0000313" key="1">
    <source>
        <dbReference type="EMBL" id="GAH16368.1"/>
    </source>
</evidence>